<dbReference type="EMBL" id="CAJNOK010010331">
    <property type="protein sequence ID" value="CAF1112759.1"/>
    <property type="molecule type" value="Genomic_DNA"/>
</dbReference>
<dbReference type="InterPro" id="IPR021629">
    <property type="entry name" value="Mediator_Med23"/>
</dbReference>
<evidence type="ECO:0000313" key="2">
    <source>
        <dbReference type="EMBL" id="CAF3881475.1"/>
    </source>
</evidence>
<dbReference type="Proteomes" id="UP000682733">
    <property type="component" value="Unassembled WGS sequence"/>
</dbReference>
<accession>A0A8S2L5J2</accession>
<reference evidence="2" key="1">
    <citation type="submission" date="2021-02" db="EMBL/GenBank/DDBJ databases">
        <authorList>
            <person name="Nowell W R."/>
        </authorList>
    </citation>
    <scope>NUCLEOTIDE SEQUENCE</scope>
</reference>
<comment type="caution">
    <text evidence="2">The sequence shown here is derived from an EMBL/GenBank/DDBJ whole genome shotgun (WGS) entry which is preliminary data.</text>
</comment>
<gene>
    <name evidence="1" type="ORF">OVA965_LOCUS19826</name>
    <name evidence="2" type="ORF">TMI583_LOCUS20011</name>
</gene>
<dbReference type="Pfam" id="PF11573">
    <property type="entry name" value="Med23"/>
    <property type="match status" value="1"/>
</dbReference>
<dbReference type="EMBL" id="CAJOBA010013916">
    <property type="protein sequence ID" value="CAF3881475.1"/>
    <property type="molecule type" value="Genomic_DNA"/>
</dbReference>
<proteinExistence type="predicted"/>
<organism evidence="2 3">
    <name type="scientific">Didymodactylos carnosus</name>
    <dbReference type="NCBI Taxonomy" id="1234261"/>
    <lineage>
        <taxon>Eukaryota</taxon>
        <taxon>Metazoa</taxon>
        <taxon>Spiralia</taxon>
        <taxon>Gnathifera</taxon>
        <taxon>Rotifera</taxon>
        <taxon>Eurotatoria</taxon>
        <taxon>Bdelloidea</taxon>
        <taxon>Philodinida</taxon>
        <taxon>Philodinidae</taxon>
        <taxon>Didymodactylos</taxon>
    </lineage>
</organism>
<dbReference type="AlphaFoldDB" id="A0A8S2L5J2"/>
<feature type="non-terminal residue" evidence="2">
    <location>
        <position position="1"/>
    </location>
</feature>
<protein>
    <submittedName>
        <fullName evidence="2">Uncharacterized protein</fullName>
    </submittedName>
</protein>
<evidence type="ECO:0000313" key="3">
    <source>
        <dbReference type="Proteomes" id="UP000682733"/>
    </source>
</evidence>
<dbReference type="Proteomes" id="UP000677228">
    <property type="component" value="Unassembled WGS sequence"/>
</dbReference>
<name>A0A8S2L5J2_9BILA</name>
<evidence type="ECO:0000313" key="1">
    <source>
        <dbReference type="EMBL" id="CAF1112759.1"/>
    </source>
</evidence>
<sequence>MTCDEAAYLASRRYLGLDGTSEISGLLSDVQDVDYLTENVINIVKEKIRDQGVRDYTSFVRAFVDMFMDSTNAPRMYTINKLLKKIVEINPPLAKIFAENILQHPRMNINLSTLIWNSAMDLLQFLVRYPDYKGIRDIFKQLLEKVQYLPIEIPIEDNDKVFKLYNVNII</sequence>